<evidence type="ECO:0000259" key="8">
    <source>
        <dbReference type="Pfam" id="PF06271"/>
    </source>
</evidence>
<evidence type="ECO:0000313" key="9">
    <source>
        <dbReference type="EMBL" id="ASA19432.1"/>
    </source>
</evidence>
<keyword evidence="2" id="KW-1003">Cell membrane</keyword>
<dbReference type="AlphaFoldDB" id="A0A2Z2KFA6"/>
<evidence type="ECO:0000256" key="5">
    <source>
        <dbReference type="ARBA" id="ARBA00023136"/>
    </source>
</evidence>
<keyword evidence="10" id="KW-1185">Reference proteome</keyword>
<feature type="transmembrane region" description="Helical" evidence="7">
    <location>
        <begin position="36"/>
        <end position="59"/>
    </location>
</feature>
<evidence type="ECO:0000256" key="4">
    <source>
        <dbReference type="ARBA" id="ARBA00022989"/>
    </source>
</evidence>
<dbReference type="KEGG" id="pdh:B9T62_00325"/>
<gene>
    <name evidence="9" type="ORF">B9T62_00325</name>
</gene>
<accession>A0A2Z2KFA6</accession>
<name>A0A2Z2KFA6_9BACL</name>
<evidence type="ECO:0000256" key="7">
    <source>
        <dbReference type="SAM" id="Phobius"/>
    </source>
</evidence>
<dbReference type="GO" id="GO:0005886">
    <property type="term" value="C:plasma membrane"/>
    <property type="evidence" value="ECO:0007669"/>
    <property type="project" value="UniProtKB-SubCell"/>
</dbReference>
<evidence type="ECO:0000313" key="10">
    <source>
        <dbReference type="Proteomes" id="UP000249890"/>
    </source>
</evidence>
<feature type="region of interest" description="Disordered" evidence="6">
    <location>
        <begin position="1"/>
        <end position="21"/>
    </location>
</feature>
<proteinExistence type="predicted"/>
<dbReference type="InterPro" id="IPR010432">
    <property type="entry name" value="RDD"/>
</dbReference>
<feature type="transmembrane region" description="Helical" evidence="7">
    <location>
        <begin position="79"/>
        <end position="104"/>
    </location>
</feature>
<evidence type="ECO:0000256" key="1">
    <source>
        <dbReference type="ARBA" id="ARBA00004651"/>
    </source>
</evidence>
<protein>
    <recommendedName>
        <fullName evidence="8">RDD domain-containing protein</fullName>
    </recommendedName>
</protein>
<evidence type="ECO:0000256" key="6">
    <source>
        <dbReference type="SAM" id="MobiDB-lite"/>
    </source>
</evidence>
<organism evidence="9 10">
    <name type="scientific">Paenibacillus donghaensis</name>
    <dbReference type="NCBI Taxonomy" id="414771"/>
    <lineage>
        <taxon>Bacteria</taxon>
        <taxon>Bacillati</taxon>
        <taxon>Bacillota</taxon>
        <taxon>Bacilli</taxon>
        <taxon>Bacillales</taxon>
        <taxon>Paenibacillaceae</taxon>
        <taxon>Paenibacillus</taxon>
    </lineage>
</organism>
<keyword evidence="3 7" id="KW-0812">Transmembrane</keyword>
<reference evidence="9 10" key="1">
    <citation type="submission" date="2017-06" db="EMBL/GenBank/DDBJ databases">
        <title>Complete genome sequence of Paenibacillus donghaensis KCTC 13049T isolated from East Sea sediment, South Korea.</title>
        <authorList>
            <person name="Jung B.K."/>
            <person name="Hong S.-J."/>
            <person name="Shin J.-H."/>
        </authorList>
    </citation>
    <scope>NUCLEOTIDE SEQUENCE [LARGE SCALE GENOMIC DNA]</scope>
    <source>
        <strain evidence="9 10">KCTC 13049</strain>
    </source>
</reference>
<keyword evidence="4 7" id="KW-1133">Transmembrane helix</keyword>
<evidence type="ECO:0000256" key="3">
    <source>
        <dbReference type="ARBA" id="ARBA00022692"/>
    </source>
</evidence>
<dbReference type="Proteomes" id="UP000249890">
    <property type="component" value="Chromosome"/>
</dbReference>
<sequence length="211" mass="23392">MILETDRFGNSAGQKLPGTMKQTGSTRVERLLEDDFVGFGMRVLISLIDALILAVPSYLLDRWVPSWADSLQNELPLALPWILIVAYYVVCVPLFGGTPGRLILGTRIVNAEGKYPGVLQALLRHGFYIINSTLALLLIMVEYDYTVLSEFARSWQGPIAVTNFLMGGVVLADVLAILFTVRKRALHDLVAGTYVVYKAGLEYAEAVEDRR</sequence>
<feature type="domain" description="RDD" evidence="8">
    <location>
        <begin position="38"/>
        <end position="192"/>
    </location>
</feature>
<feature type="transmembrane region" description="Helical" evidence="7">
    <location>
        <begin position="155"/>
        <end position="179"/>
    </location>
</feature>
<keyword evidence="5 7" id="KW-0472">Membrane</keyword>
<dbReference type="Pfam" id="PF06271">
    <property type="entry name" value="RDD"/>
    <property type="match status" value="1"/>
</dbReference>
<feature type="transmembrane region" description="Helical" evidence="7">
    <location>
        <begin position="125"/>
        <end position="143"/>
    </location>
</feature>
<comment type="subcellular location">
    <subcellularLocation>
        <location evidence="1">Cell membrane</location>
        <topology evidence="1">Multi-pass membrane protein</topology>
    </subcellularLocation>
</comment>
<dbReference type="PANTHER" id="PTHR36115">
    <property type="entry name" value="PROLINE-RICH ANTIGEN HOMOLOG-RELATED"/>
    <property type="match status" value="1"/>
</dbReference>
<dbReference type="PANTHER" id="PTHR36115:SF9">
    <property type="entry name" value="LMO1584 PROTEIN"/>
    <property type="match status" value="1"/>
</dbReference>
<dbReference type="EMBL" id="CP021780">
    <property type="protein sequence ID" value="ASA19432.1"/>
    <property type="molecule type" value="Genomic_DNA"/>
</dbReference>
<dbReference type="InterPro" id="IPR051791">
    <property type="entry name" value="Pra-immunoreactive"/>
</dbReference>
<evidence type="ECO:0000256" key="2">
    <source>
        <dbReference type="ARBA" id="ARBA00022475"/>
    </source>
</evidence>